<dbReference type="RefSeq" id="WP_002641655.1">
    <property type="nucleotide sequence ID" value="NZ_CP019448.1"/>
</dbReference>
<comment type="caution">
    <text evidence="2">The sequence shown here is derived from an EMBL/GenBank/DDBJ whole genome shotgun (WGS) entry which is preliminary data.</text>
</comment>
<dbReference type="EMBL" id="ADCY02000019">
    <property type="protein sequence ID" value="EFG29901.1"/>
    <property type="molecule type" value="Genomic_DNA"/>
</dbReference>
<evidence type="ECO:0000313" key="3">
    <source>
        <dbReference type="Proteomes" id="UP000017813"/>
    </source>
</evidence>
<dbReference type="KEGG" id="smur:BWP33_08900"/>
<dbReference type="KEGG" id="smur:BWP33_07485"/>
<reference evidence="2 3" key="2">
    <citation type="submission" date="2011-10" db="EMBL/GenBank/DDBJ databases">
        <title>The Genome Sequence of Simonsiella muelleri ATCC 29453.</title>
        <authorList>
            <consortium name="The Broad Institute Genome Sequencing Platform"/>
            <consortium name="The Broad Institute Genome Sequencing Center for Infectious Disease"/>
            <person name="Earl A."/>
            <person name="Ward D."/>
            <person name="Feldgarden M."/>
            <person name="Gevers D."/>
            <person name="Izard J."/>
            <person name="Baranova O.V."/>
            <person name="Blanton J.M."/>
            <person name="Tanner A.C."/>
            <person name="Dewhirst F."/>
            <person name="Young S.K."/>
            <person name="Zeng Q."/>
            <person name="Gargeya S."/>
            <person name="Fitzgerald M."/>
            <person name="Haas B."/>
            <person name="Abouelleil A."/>
            <person name="Alvarado L."/>
            <person name="Arachchi H.M."/>
            <person name="Berlin A."/>
            <person name="Brown A."/>
            <person name="Chapman S.B."/>
            <person name="Chen Z."/>
            <person name="Dunbar C."/>
            <person name="Freedman E."/>
            <person name="Gearin G."/>
            <person name="Goldberg J."/>
            <person name="Griggs A."/>
            <person name="Gujja S."/>
            <person name="Heiman D."/>
            <person name="Howarth C."/>
            <person name="Larson L."/>
            <person name="Lui A."/>
            <person name="MacDonald P.J.P."/>
            <person name="Montmayeur A."/>
            <person name="Murphy C."/>
            <person name="Neiman D."/>
            <person name="Pearson M."/>
            <person name="Priest M."/>
            <person name="Roberts A."/>
            <person name="Saif S."/>
            <person name="Shea T."/>
            <person name="Shenoy N."/>
            <person name="Sisk P."/>
            <person name="Stolte C."/>
            <person name="Sykes S."/>
            <person name="Wortman J."/>
            <person name="Nusbaum C."/>
            <person name="Birren B."/>
        </authorList>
    </citation>
    <scope>NUCLEOTIDE SEQUENCE [LARGE SCALE GENOMIC DNA]</scope>
    <source>
        <strain evidence="2 3">ATCC 29453</strain>
    </source>
</reference>
<organism evidence="2 3">
    <name type="scientific">Simonsiella muelleri ATCC 29453</name>
    <dbReference type="NCBI Taxonomy" id="641147"/>
    <lineage>
        <taxon>Bacteria</taxon>
        <taxon>Pseudomonadati</taxon>
        <taxon>Pseudomonadota</taxon>
        <taxon>Betaproteobacteria</taxon>
        <taxon>Neisseriales</taxon>
        <taxon>Neisseriaceae</taxon>
        <taxon>Simonsiella</taxon>
    </lineage>
</organism>
<name>U6Q1B9_9NEIS</name>
<evidence type="ECO:0000313" key="2">
    <source>
        <dbReference type="EMBL" id="EJZ50068.1"/>
    </source>
</evidence>
<dbReference type="KEGG" id="smur:BWP33_10675"/>
<dbReference type="eggNOG" id="ENOG5033A9D">
    <property type="taxonomic scope" value="Bacteria"/>
</dbReference>
<dbReference type="EMBL" id="ADCY02000073">
    <property type="protein sequence ID" value="EJZ50068.1"/>
    <property type="molecule type" value="Genomic_DNA"/>
</dbReference>
<accession>U6Q1B9</accession>
<protein>
    <submittedName>
        <fullName evidence="2">Uncharacterized protein</fullName>
    </submittedName>
</protein>
<dbReference type="Proteomes" id="UP000017813">
    <property type="component" value="Unassembled WGS sequence"/>
</dbReference>
<sequence>MFSQTTKIPAKVYRSTDKDAPKLDAVAGSLKTLLKACLVTGYGADDSRKEPAGWAMPFENDVSAVFRSQSPESTKFCLQINNENDNYAVLGAYQRMSNLNTGTSYFGYTDIGQNHFAYAGTGSGGSTGKWLLVACERAFWLAILDTNSTSLVLFFGDARPLAPADNTACVFVHSNYSRATNWDTGSLKNPMLAQAWQGSGALMADLGGNYYSNSNLAPYPDPIHGGFIAHEVFVMEKQTYRAVLPNLLSSMNNLRTAMPTWSILKLDGDDADYLLLDISDGGGNNHLLNLSYFEYN</sequence>
<dbReference type="STRING" id="641147.HMPREF9021_02264"/>
<reference evidence="2 3" key="1">
    <citation type="submission" date="2010-03" db="EMBL/GenBank/DDBJ databases">
        <authorList>
            <consortium name="The Broad Institute Genome Sequencing Platform"/>
            <person name="Ward D."/>
            <person name="Earl A."/>
            <person name="Feldgarden M."/>
            <person name="Gevers D."/>
            <person name="Young S."/>
            <person name="Zeng Q."/>
            <person name="Koehrsen M."/>
            <person name="Alvarado L."/>
            <person name="Berlin A.M."/>
            <person name="Borenstein D."/>
            <person name="Chapman S.B."/>
            <person name="Chen Z."/>
            <person name="Engels R."/>
            <person name="Freedman E."/>
            <person name="Gellesch M."/>
            <person name="Goldberg J."/>
            <person name="Griggs A."/>
            <person name="Gujja S."/>
            <person name="Heilman E.R."/>
            <person name="Heiman D.I."/>
            <person name="Hepburn T.A."/>
            <person name="Howarth C."/>
            <person name="Jen D."/>
            <person name="Larson L."/>
            <person name="Mehta T."/>
            <person name="Park D."/>
            <person name="Pearson M."/>
            <person name="Richards J."/>
            <person name="Roberts A."/>
            <person name="Saif S."/>
            <person name="Shea T.D."/>
            <person name="Shenoy N."/>
            <person name="Sisk P."/>
            <person name="Stolte C."/>
            <person name="Sykes S.N."/>
            <person name="Walk T."/>
            <person name="White J."/>
            <person name="Yandava C."/>
            <person name="Izard J."/>
            <person name="Baranova O.V."/>
            <person name="Blanton J.M."/>
            <person name="Tanner A.C."/>
            <person name="Dewhirst F."/>
            <person name="Haas B."/>
            <person name="Nusbaum C."/>
            <person name="Birren B."/>
        </authorList>
    </citation>
    <scope>NUCLEOTIDE SEQUENCE [LARGE SCALE GENOMIC DNA]</scope>
    <source>
        <strain evidence="2 3">ATCC 29453</strain>
    </source>
</reference>
<dbReference type="KEGG" id="smur:BWP33_03050"/>
<gene>
    <name evidence="1" type="ORF">HMPREF9021_02264</name>
    <name evidence="2" type="ORF">HMPREF9021_02690</name>
</gene>
<dbReference type="HOGENOM" id="CLU_939738_0_0_4"/>
<dbReference type="AlphaFoldDB" id="U6Q1B9"/>
<proteinExistence type="predicted"/>
<evidence type="ECO:0000313" key="1">
    <source>
        <dbReference type="EMBL" id="EFG29901.1"/>
    </source>
</evidence>
<keyword evidence="3" id="KW-1185">Reference proteome</keyword>
<dbReference type="OrthoDB" id="6696432at2"/>